<dbReference type="InterPro" id="IPR036291">
    <property type="entry name" value="NAD(P)-bd_dom_sf"/>
</dbReference>
<protein>
    <submittedName>
        <fullName evidence="7">Putative polyketide synthase 45</fullName>
    </submittedName>
</protein>
<evidence type="ECO:0000256" key="4">
    <source>
        <dbReference type="ARBA" id="ARBA00022857"/>
    </source>
</evidence>
<comment type="subcellular location">
    <subcellularLocation>
        <location evidence="1">Cytoplasm</location>
    </subcellularLocation>
</comment>
<evidence type="ECO:0000256" key="5">
    <source>
        <dbReference type="ARBA" id="ARBA00022884"/>
    </source>
</evidence>
<name>A0A210P974_9LACO</name>
<evidence type="ECO:0000256" key="3">
    <source>
        <dbReference type="ARBA" id="ARBA00022490"/>
    </source>
</evidence>
<dbReference type="AlphaFoldDB" id="A0A210P974"/>
<dbReference type="PANTHER" id="PTHR44154:SF1">
    <property type="entry name" value="QUINONE OXIDOREDUCTASE"/>
    <property type="match status" value="1"/>
</dbReference>
<dbReference type="InterPro" id="IPR011032">
    <property type="entry name" value="GroES-like_sf"/>
</dbReference>
<dbReference type="GO" id="GO:0005737">
    <property type="term" value="C:cytoplasm"/>
    <property type="evidence" value="ECO:0007669"/>
    <property type="project" value="UniProtKB-SubCell"/>
</dbReference>
<sequence>MKKVMLNNYGNVDVMNMVEVDLPKPAANQIVVETASIGVNDPDVVLRANGPFPTMPKDIKPVLPHSLGQDFSGVVTEIGDKVTRFAVGDHVVGMSYMNTYSEYILLDDSGVVATVPKNLDLVPLGGFYLGVATAYAATIRDGQTKAGQKVLIHGAAGGVGSKAVQLAKSAGAYVIATGSAQQIAYMKQLGADETIDYQTQDFTKLVSDVDLVVNLTGPKTLADSYQVVKKGGRITSVNAVIDEEEAKRRGITGTYSMGFMTIKELEEVIDLYTQGKLDVHVDKTYQFDLPDIKQAHLDFEAGGNTGKKVIIFGN</sequence>
<dbReference type="PROSITE" id="PS01162">
    <property type="entry name" value="QOR_ZETA_CRYSTAL"/>
    <property type="match status" value="1"/>
</dbReference>
<proteinExistence type="predicted"/>
<dbReference type="InterPro" id="IPR051603">
    <property type="entry name" value="Zinc-ADH_QOR/CCCR"/>
</dbReference>
<comment type="caution">
    <text evidence="7">The sequence shown here is derived from an EMBL/GenBank/DDBJ whole genome shotgun (WGS) entry which is preliminary data.</text>
</comment>
<evidence type="ECO:0000256" key="1">
    <source>
        <dbReference type="ARBA" id="ARBA00004496"/>
    </source>
</evidence>
<comment type="subunit">
    <text evidence="2">Homotetramer.</text>
</comment>
<evidence type="ECO:0000313" key="7">
    <source>
        <dbReference type="EMBL" id="OWF33040.1"/>
    </source>
</evidence>
<dbReference type="SMART" id="SM00829">
    <property type="entry name" value="PKS_ER"/>
    <property type="match status" value="1"/>
</dbReference>
<dbReference type="RefSeq" id="WP_054643926.1">
    <property type="nucleotide sequence ID" value="NZ_LNUB01000034.1"/>
</dbReference>
<dbReference type="GO" id="GO:0003723">
    <property type="term" value="F:RNA binding"/>
    <property type="evidence" value="ECO:0007669"/>
    <property type="project" value="UniProtKB-KW"/>
</dbReference>
<dbReference type="InterPro" id="IPR013154">
    <property type="entry name" value="ADH-like_N"/>
</dbReference>
<gene>
    <name evidence="7" type="ORF">LKACC12383_01530</name>
</gene>
<dbReference type="Gene3D" id="3.90.180.10">
    <property type="entry name" value="Medium-chain alcohol dehydrogenases, catalytic domain"/>
    <property type="match status" value="1"/>
</dbReference>
<dbReference type="Pfam" id="PF08240">
    <property type="entry name" value="ADH_N"/>
    <property type="match status" value="1"/>
</dbReference>
<dbReference type="PANTHER" id="PTHR44154">
    <property type="entry name" value="QUINONE OXIDOREDUCTASE"/>
    <property type="match status" value="1"/>
</dbReference>
<feature type="domain" description="Enoyl reductase (ER)" evidence="6">
    <location>
        <begin position="10"/>
        <end position="310"/>
    </location>
</feature>
<evidence type="ECO:0000313" key="8">
    <source>
        <dbReference type="Proteomes" id="UP000196649"/>
    </source>
</evidence>
<dbReference type="GO" id="GO:0008270">
    <property type="term" value="F:zinc ion binding"/>
    <property type="evidence" value="ECO:0007669"/>
    <property type="project" value="InterPro"/>
</dbReference>
<keyword evidence="3" id="KW-0963">Cytoplasm</keyword>
<dbReference type="Pfam" id="PF13602">
    <property type="entry name" value="ADH_zinc_N_2"/>
    <property type="match status" value="1"/>
</dbReference>
<dbReference type="SUPFAM" id="SSF50129">
    <property type="entry name" value="GroES-like"/>
    <property type="match status" value="1"/>
</dbReference>
<keyword evidence="4" id="KW-0521">NADP</keyword>
<organism evidence="7 8">
    <name type="scientific">Companilactobacillus kimchii</name>
    <dbReference type="NCBI Taxonomy" id="2801452"/>
    <lineage>
        <taxon>Bacteria</taxon>
        <taxon>Bacillati</taxon>
        <taxon>Bacillota</taxon>
        <taxon>Bacilli</taxon>
        <taxon>Lactobacillales</taxon>
        <taxon>Lactobacillaceae</taxon>
        <taxon>Companilactobacillus</taxon>
    </lineage>
</organism>
<dbReference type="InterPro" id="IPR002364">
    <property type="entry name" value="Quin_OxRdtase/zeta-crystal_CS"/>
</dbReference>
<dbReference type="InterPro" id="IPR020843">
    <property type="entry name" value="ER"/>
</dbReference>
<evidence type="ECO:0000259" key="6">
    <source>
        <dbReference type="SMART" id="SM00829"/>
    </source>
</evidence>
<dbReference type="CDD" id="cd05289">
    <property type="entry name" value="MDR_like_2"/>
    <property type="match status" value="1"/>
</dbReference>
<dbReference type="GO" id="GO:0016491">
    <property type="term" value="F:oxidoreductase activity"/>
    <property type="evidence" value="ECO:0007669"/>
    <property type="project" value="InterPro"/>
</dbReference>
<dbReference type="Gene3D" id="3.40.50.720">
    <property type="entry name" value="NAD(P)-binding Rossmann-like Domain"/>
    <property type="match status" value="1"/>
</dbReference>
<dbReference type="SUPFAM" id="SSF51735">
    <property type="entry name" value="NAD(P)-binding Rossmann-fold domains"/>
    <property type="match status" value="1"/>
</dbReference>
<keyword evidence="5" id="KW-0694">RNA-binding</keyword>
<dbReference type="Proteomes" id="UP000196649">
    <property type="component" value="Unassembled WGS sequence"/>
</dbReference>
<reference evidence="7 8" key="1">
    <citation type="submission" date="2017-03" db="EMBL/GenBank/DDBJ databases">
        <title>Genome sequence of Lactobacillus kimchii KACC 12383.</title>
        <authorList>
            <person name="Chun J."/>
        </authorList>
    </citation>
    <scope>NUCLEOTIDE SEQUENCE [LARGE SCALE GENOMIC DNA]</scope>
    <source>
        <strain evidence="7 8">KACC 12383</strain>
    </source>
</reference>
<dbReference type="EMBL" id="MXAL01000006">
    <property type="protein sequence ID" value="OWF33040.1"/>
    <property type="molecule type" value="Genomic_DNA"/>
</dbReference>
<accession>A0A210P974</accession>
<evidence type="ECO:0000256" key="2">
    <source>
        <dbReference type="ARBA" id="ARBA00011881"/>
    </source>
</evidence>